<comment type="caution">
    <text evidence="2">The sequence shown here is derived from an EMBL/GenBank/DDBJ whole genome shotgun (WGS) entry which is preliminary data.</text>
</comment>
<dbReference type="EMBL" id="JAIWJX010000002">
    <property type="protein sequence ID" value="MCK6259274.1"/>
    <property type="molecule type" value="Genomic_DNA"/>
</dbReference>
<keyword evidence="3" id="KW-1185">Reference proteome</keyword>
<dbReference type="SUPFAM" id="SSF53335">
    <property type="entry name" value="S-adenosyl-L-methionine-dependent methyltransferases"/>
    <property type="match status" value="1"/>
</dbReference>
<name>A0A9X1XKK5_9BACL</name>
<evidence type="ECO:0000259" key="1">
    <source>
        <dbReference type="Pfam" id="PF08241"/>
    </source>
</evidence>
<accession>A0A9X1XKK5</accession>
<dbReference type="AlphaFoldDB" id="A0A9X1XKK5"/>
<keyword evidence="2" id="KW-0489">Methyltransferase</keyword>
<evidence type="ECO:0000313" key="2">
    <source>
        <dbReference type="EMBL" id="MCK6259274.1"/>
    </source>
</evidence>
<sequence>MDHTQQNQNSQAWNEKSYEAWTHRFGEPAKAAAKIKKDPVKRLSPLETYIGDVKGKKVCNLLGSHGSKAVALALLGAEATVIDLSEPNERYAKELAREAGVPLRYIKSDVLELPEEELSGEYDLVFTENGILHYFTDLVPFFTSVYRLLKQGGRFVLQDFHPISTKLITSQGKSQSARKHKVSGDYFSTALETVDVSYSKFLPELQYATEEERKPFQVSIRKWTLGEIITAIGASGLFITGLKEEPHPGDFDQGIPKSFIIEAEKRD</sequence>
<dbReference type="Gene3D" id="3.40.50.150">
    <property type="entry name" value="Vaccinia Virus protein VP39"/>
    <property type="match status" value="1"/>
</dbReference>
<feature type="domain" description="Methyltransferase type 11" evidence="1">
    <location>
        <begin position="65"/>
        <end position="157"/>
    </location>
</feature>
<proteinExistence type="predicted"/>
<dbReference type="GO" id="GO:0032259">
    <property type="term" value="P:methylation"/>
    <property type="evidence" value="ECO:0007669"/>
    <property type="project" value="UniProtKB-KW"/>
</dbReference>
<dbReference type="GO" id="GO:0008757">
    <property type="term" value="F:S-adenosylmethionine-dependent methyltransferase activity"/>
    <property type="evidence" value="ECO:0007669"/>
    <property type="project" value="InterPro"/>
</dbReference>
<organism evidence="2 3">
    <name type="scientific">Fictibacillus marinisediminis</name>
    <dbReference type="NCBI Taxonomy" id="2878389"/>
    <lineage>
        <taxon>Bacteria</taxon>
        <taxon>Bacillati</taxon>
        <taxon>Bacillota</taxon>
        <taxon>Bacilli</taxon>
        <taxon>Bacillales</taxon>
        <taxon>Fictibacillaceae</taxon>
        <taxon>Fictibacillus</taxon>
    </lineage>
</organism>
<keyword evidence="2" id="KW-0808">Transferase</keyword>
<evidence type="ECO:0000313" key="3">
    <source>
        <dbReference type="Proteomes" id="UP001139011"/>
    </source>
</evidence>
<gene>
    <name evidence="2" type="ORF">LCY76_22115</name>
</gene>
<dbReference type="InterPro" id="IPR013216">
    <property type="entry name" value="Methyltransf_11"/>
</dbReference>
<dbReference type="RefSeq" id="WP_248254460.1">
    <property type="nucleotide sequence ID" value="NZ_JAIWJX010000002.1"/>
</dbReference>
<protein>
    <submittedName>
        <fullName evidence="2">Class I SAM-dependent methyltransferase</fullName>
    </submittedName>
</protein>
<dbReference type="InterPro" id="IPR029063">
    <property type="entry name" value="SAM-dependent_MTases_sf"/>
</dbReference>
<dbReference type="Proteomes" id="UP001139011">
    <property type="component" value="Unassembled WGS sequence"/>
</dbReference>
<dbReference type="CDD" id="cd02440">
    <property type="entry name" value="AdoMet_MTases"/>
    <property type="match status" value="1"/>
</dbReference>
<reference evidence="2" key="1">
    <citation type="submission" date="2021-09" db="EMBL/GenBank/DDBJ databases">
        <title>Genome analysis of Fictibacillus sp. KIGAM418 isolated from marine sediment.</title>
        <authorList>
            <person name="Seo M.-J."/>
            <person name="Cho E.-S."/>
            <person name="Hwang C.Y."/>
        </authorList>
    </citation>
    <scope>NUCLEOTIDE SEQUENCE</scope>
    <source>
        <strain evidence="2">KIGAM418</strain>
    </source>
</reference>
<dbReference type="Pfam" id="PF08241">
    <property type="entry name" value="Methyltransf_11"/>
    <property type="match status" value="1"/>
</dbReference>